<evidence type="ECO:0000313" key="2">
    <source>
        <dbReference type="EMBL" id="WVX66301.1"/>
    </source>
</evidence>
<reference evidence="2 3" key="1">
    <citation type="journal article" date="2024" name="Environ. Microbiol.">
        <title>Novel evolutionary insights on the interactions of the Holosporales (Alphaproteobacteria) with eukaryotic hosts from comparative genomics.</title>
        <authorList>
            <person name="Giovannini M."/>
            <person name="Petroni G."/>
            <person name="Castelli M."/>
        </authorList>
    </citation>
    <scope>NUCLEOTIDE SEQUENCE [LARGE SCALE GENOMIC DNA]</scope>
    <source>
        <strain evidence="2 3">US_Bl 15I1</strain>
    </source>
</reference>
<dbReference type="Proteomes" id="UP001330434">
    <property type="component" value="Chromosome"/>
</dbReference>
<organism evidence="2 3">
    <name type="scientific">Candidatus Bealeia paramacronuclearis</name>
    <dbReference type="NCBI Taxonomy" id="1921001"/>
    <lineage>
        <taxon>Bacteria</taxon>
        <taxon>Pseudomonadati</taxon>
        <taxon>Pseudomonadota</taxon>
        <taxon>Alphaproteobacteria</taxon>
        <taxon>Holosporales</taxon>
        <taxon>Holosporaceae</taxon>
        <taxon>Candidatus Bealeia</taxon>
    </lineage>
</organism>
<feature type="transmembrane region" description="Helical" evidence="1">
    <location>
        <begin position="12"/>
        <end position="30"/>
    </location>
</feature>
<proteinExistence type="predicted"/>
<protein>
    <submittedName>
        <fullName evidence="2">Uncharacterized protein</fullName>
    </submittedName>
</protein>
<sequence>MENCNVKFNFKISTFYFFLSITVCSTLLFANPIKEEALARKTINLARKTLEKVDPHSNRVNDTSAGTSVGISYLECTTCTPDLSKMTELDLTQLIEKNADPEGNLGILSWRLERLQEAPKNVGMTNQQYALIYGPLPKISFLSSQMARMMKVEQTFPNMFAIYSSHNSGNSLLYSIYGEIKNILGLKKSPPACFRLYEELSCFGPSDKYDYLKNIKRLLYCSQESIMFEAYTCGSFHPFAGGPGMEDAYDFWVKNTNIRGLNVFTTLLQELELNHLRTDPILLFYYKEALKLSILKGARMFQFLMSPDTMDKYTWTSARGVEEQVIAGIRNPAVHLKKFQEDPNNYTECIFAKKSMAKLDAQGRIYTHPDLFRLPSEKFQIREYQACSTNVYQDAAYEAFVELIADHLLVKHLTSKDPKILLNKNGRQGKKKDPLVLLHEELKTQS</sequence>
<keyword evidence="1" id="KW-0812">Transmembrane</keyword>
<keyword evidence="1" id="KW-0472">Membrane</keyword>
<name>A0ABZ2C3Q9_9PROT</name>
<dbReference type="EMBL" id="CP133270">
    <property type="protein sequence ID" value="WVX66301.1"/>
    <property type="molecule type" value="Genomic_DNA"/>
</dbReference>
<evidence type="ECO:0000256" key="1">
    <source>
        <dbReference type="SAM" id="Phobius"/>
    </source>
</evidence>
<keyword evidence="3" id="KW-1185">Reference proteome</keyword>
<gene>
    <name evidence="2" type="ORF">Bealeia1_00477</name>
</gene>
<accession>A0ABZ2C3Q9</accession>
<keyword evidence="1" id="KW-1133">Transmembrane helix</keyword>
<evidence type="ECO:0000313" key="3">
    <source>
        <dbReference type="Proteomes" id="UP001330434"/>
    </source>
</evidence>